<evidence type="ECO:0000313" key="2">
    <source>
        <dbReference type="Proteomes" id="UP000828941"/>
    </source>
</evidence>
<comment type="caution">
    <text evidence="1">The sequence shown here is derived from an EMBL/GenBank/DDBJ whole genome shotgun (WGS) entry which is preliminary data.</text>
</comment>
<sequence>MEHNTTTAMATSAGGGNSMKQRPVHSQVIKIKQEIEIEKLKHPSLQQPKMKRVILRDIGRQRSRSPLGLVARERAIPVGSYVPFEFLVHALGGNSGHG</sequence>
<gene>
    <name evidence="1" type="ORF">L6164_026665</name>
</gene>
<accession>A0ACB9LR96</accession>
<protein>
    <submittedName>
        <fullName evidence="1">Uncharacterized protein</fullName>
    </submittedName>
</protein>
<evidence type="ECO:0000313" key="1">
    <source>
        <dbReference type="EMBL" id="KAI4313709.1"/>
    </source>
</evidence>
<keyword evidence="2" id="KW-1185">Reference proteome</keyword>
<name>A0ACB9LR96_BAUVA</name>
<reference evidence="1 2" key="1">
    <citation type="journal article" date="2022" name="DNA Res.">
        <title>Chromosomal-level genome assembly of the orchid tree Bauhinia variegata (Leguminosae; Cercidoideae) supports the allotetraploid origin hypothesis of Bauhinia.</title>
        <authorList>
            <person name="Zhong Y."/>
            <person name="Chen Y."/>
            <person name="Zheng D."/>
            <person name="Pang J."/>
            <person name="Liu Y."/>
            <person name="Luo S."/>
            <person name="Meng S."/>
            <person name="Qian L."/>
            <person name="Wei D."/>
            <person name="Dai S."/>
            <person name="Zhou R."/>
        </authorList>
    </citation>
    <scope>NUCLEOTIDE SEQUENCE [LARGE SCALE GENOMIC DNA]</scope>
    <source>
        <strain evidence="1">BV-YZ2020</strain>
    </source>
</reference>
<dbReference type="Proteomes" id="UP000828941">
    <property type="component" value="Chromosome 11"/>
</dbReference>
<dbReference type="EMBL" id="CM039436">
    <property type="protein sequence ID" value="KAI4313709.1"/>
    <property type="molecule type" value="Genomic_DNA"/>
</dbReference>
<proteinExistence type="predicted"/>
<organism evidence="1 2">
    <name type="scientific">Bauhinia variegata</name>
    <name type="common">Purple orchid tree</name>
    <name type="synonym">Phanera variegata</name>
    <dbReference type="NCBI Taxonomy" id="167791"/>
    <lineage>
        <taxon>Eukaryota</taxon>
        <taxon>Viridiplantae</taxon>
        <taxon>Streptophyta</taxon>
        <taxon>Embryophyta</taxon>
        <taxon>Tracheophyta</taxon>
        <taxon>Spermatophyta</taxon>
        <taxon>Magnoliopsida</taxon>
        <taxon>eudicotyledons</taxon>
        <taxon>Gunneridae</taxon>
        <taxon>Pentapetalae</taxon>
        <taxon>rosids</taxon>
        <taxon>fabids</taxon>
        <taxon>Fabales</taxon>
        <taxon>Fabaceae</taxon>
        <taxon>Cercidoideae</taxon>
        <taxon>Cercideae</taxon>
        <taxon>Bauhiniinae</taxon>
        <taxon>Bauhinia</taxon>
    </lineage>
</organism>